<dbReference type="AlphaFoldDB" id="E3N4F9"/>
<keyword evidence="1" id="KW-0175">Coiled coil</keyword>
<name>E3N4F9_CAERE</name>
<evidence type="ECO:0000313" key="3">
    <source>
        <dbReference type="Proteomes" id="UP000008281"/>
    </source>
</evidence>
<feature type="coiled-coil region" evidence="1">
    <location>
        <begin position="5"/>
        <end position="72"/>
    </location>
</feature>
<keyword evidence="3" id="KW-1185">Reference proteome</keyword>
<protein>
    <submittedName>
        <fullName evidence="2">Uncharacterized protein</fullName>
    </submittedName>
</protein>
<proteinExistence type="predicted"/>
<reference evidence="2" key="1">
    <citation type="submission" date="2007-07" db="EMBL/GenBank/DDBJ databases">
        <title>PCAP assembly of the Caenorhabditis remanei genome.</title>
        <authorList>
            <consortium name="The Caenorhabditis remanei Sequencing Consortium"/>
            <person name="Wilson R.K."/>
        </authorList>
    </citation>
    <scope>NUCLEOTIDE SEQUENCE [LARGE SCALE GENOMIC DNA]</scope>
    <source>
        <strain evidence="2">PB4641</strain>
    </source>
</reference>
<dbReference type="Proteomes" id="UP000008281">
    <property type="component" value="Unassembled WGS sequence"/>
</dbReference>
<gene>
    <name evidence="2" type="ORF">CRE_23030</name>
</gene>
<dbReference type="HOGENOM" id="CLU_2592045_0_0_1"/>
<evidence type="ECO:0000313" key="2">
    <source>
        <dbReference type="EMBL" id="EFO85510.1"/>
    </source>
</evidence>
<evidence type="ECO:0000256" key="1">
    <source>
        <dbReference type="SAM" id="Coils"/>
    </source>
</evidence>
<sequence length="80" mass="9603">MCNSDKNEEERMNHMKREILEQEKTWMDQYSKMEATVGDLDVKKDESFQTLARQLRAENEKLKDELAQKNRRTILHMISS</sequence>
<organism evidence="3">
    <name type="scientific">Caenorhabditis remanei</name>
    <name type="common">Caenorhabditis vulgaris</name>
    <dbReference type="NCBI Taxonomy" id="31234"/>
    <lineage>
        <taxon>Eukaryota</taxon>
        <taxon>Metazoa</taxon>
        <taxon>Ecdysozoa</taxon>
        <taxon>Nematoda</taxon>
        <taxon>Chromadorea</taxon>
        <taxon>Rhabditida</taxon>
        <taxon>Rhabditina</taxon>
        <taxon>Rhabditomorpha</taxon>
        <taxon>Rhabditoidea</taxon>
        <taxon>Rhabditidae</taxon>
        <taxon>Peloderinae</taxon>
        <taxon>Caenorhabditis</taxon>
    </lineage>
</organism>
<dbReference type="EMBL" id="DS268525">
    <property type="protein sequence ID" value="EFO85510.1"/>
    <property type="molecule type" value="Genomic_DNA"/>
</dbReference>
<dbReference type="InParanoid" id="E3N4F9"/>
<accession>E3N4F9</accession>